<keyword evidence="2" id="KW-1185">Reference proteome</keyword>
<evidence type="ECO:0000313" key="1">
    <source>
        <dbReference type="EMBL" id="RDX62915.1"/>
    </source>
</evidence>
<comment type="caution">
    <text evidence="1">The sequence shown here is derived from an EMBL/GenBank/DDBJ whole genome shotgun (WGS) entry which is preliminary data.</text>
</comment>
<sequence>MTFVKSINASNILLIELELKILTHEKYETIFWSPSAAYYLNLLLKDIAIMPHVVDFALKASKIIVFVYNHIILLDEEKTVEKKLYQRLYHKHDLQALVVDKHFTNYKLAKTVVGKVVNAIILDNKFCNDCFVIEKHVVPIIQLLRIVDEDEKSSLGYVYEGMQSAKNAT</sequence>
<dbReference type="OrthoDB" id="2442898at2759"/>
<dbReference type="Proteomes" id="UP000257109">
    <property type="component" value="Unassembled WGS sequence"/>
</dbReference>
<feature type="non-terminal residue" evidence="1">
    <location>
        <position position="1"/>
    </location>
</feature>
<dbReference type="EMBL" id="QJKJ01015199">
    <property type="protein sequence ID" value="RDX62915.1"/>
    <property type="molecule type" value="Genomic_DNA"/>
</dbReference>
<dbReference type="AlphaFoldDB" id="A0A371EA47"/>
<protein>
    <recommendedName>
        <fullName evidence="3">DUF659 domain-containing protein</fullName>
    </recommendedName>
</protein>
<name>A0A371EA47_MUCPR</name>
<proteinExistence type="predicted"/>
<gene>
    <name evidence="1" type="ORF">CR513_58707</name>
</gene>
<organism evidence="1 2">
    <name type="scientific">Mucuna pruriens</name>
    <name type="common">Velvet bean</name>
    <name type="synonym">Dolichos pruriens</name>
    <dbReference type="NCBI Taxonomy" id="157652"/>
    <lineage>
        <taxon>Eukaryota</taxon>
        <taxon>Viridiplantae</taxon>
        <taxon>Streptophyta</taxon>
        <taxon>Embryophyta</taxon>
        <taxon>Tracheophyta</taxon>
        <taxon>Spermatophyta</taxon>
        <taxon>Magnoliopsida</taxon>
        <taxon>eudicotyledons</taxon>
        <taxon>Gunneridae</taxon>
        <taxon>Pentapetalae</taxon>
        <taxon>rosids</taxon>
        <taxon>fabids</taxon>
        <taxon>Fabales</taxon>
        <taxon>Fabaceae</taxon>
        <taxon>Papilionoideae</taxon>
        <taxon>50 kb inversion clade</taxon>
        <taxon>NPAAA clade</taxon>
        <taxon>indigoferoid/millettioid clade</taxon>
        <taxon>Phaseoleae</taxon>
        <taxon>Mucuna</taxon>
    </lineage>
</organism>
<accession>A0A371EA47</accession>
<reference evidence="1" key="1">
    <citation type="submission" date="2018-05" db="EMBL/GenBank/DDBJ databases">
        <title>Draft genome of Mucuna pruriens seed.</title>
        <authorList>
            <person name="Nnadi N.E."/>
            <person name="Vos R."/>
            <person name="Hasami M.H."/>
            <person name="Devisetty U.K."/>
            <person name="Aguiy J.C."/>
        </authorList>
    </citation>
    <scope>NUCLEOTIDE SEQUENCE [LARGE SCALE GENOMIC DNA]</scope>
    <source>
        <strain evidence="1">JCA_2017</strain>
    </source>
</reference>
<evidence type="ECO:0008006" key="3">
    <source>
        <dbReference type="Google" id="ProtNLM"/>
    </source>
</evidence>
<evidence type="ECO:0000313" key="2">
    <source>
        <dbReference type="Proteomes" id="UP000257109"/>
    </source>
</evidence>